<dbReference type="Proteomes" id="UP001054821">
    <property type="component" value="Chromosome 8"/>
</dbReference>
<proteinExistence type="predicted"/>
<accession>A0AAD4UXP3</accession>
<dbReference type="EMBL" id="JAJFAZ020000008">
    <property type="protein sequence ID" value="KAI5313801.1"/>
    <property type="molecule type" value="Genomic_DNA"/>
</dbReference>
<feature type="compositionally biased region" description="Acidic residues" evidence="1">
    <location>
        <begin position="19"/>
        <end position="39"/>
    </location>
</feature>
<organism evidence="2 3">
    <name type="scientific">Prunus dulcis</name>
    <name type="common">Almond</name>
    <name type="synonym">Amygdalus dulcis</name>
    <dbReference type="NCBI Taxonomy" id="3755"/>
    <lineage>
        <taxon>Eukaryota</taxon>
        <taxon>Viridiplantae</taxon>
        <taxon>Streptophyta</taxon>
        <taxon>Embryophyta</taxon>
        <taxon>Tracheophyta</taxon>
        <taxon>Spermatophyta</taxon>
        <taxon>Magnoliopsida</taxon>
        <taxon>eudicotyledons</taxon>
        <taxon>Gunneridae</taxon>
        <taxon>Pentapetalae</taxon>
        <taxon>rosids</taxon>
        <taxon>fabids</taxon>
        <taxon>Rosales</taxon>
        <taxon>Rosaceae</taxon>
        <taxon>Amygdaloideae</taxon>
        <taxon>Amygdaleae</taxon>
        <taxon>Prunus</taxon>
    </lineage>
</organism>
<feature type="compositionally biased region" description="Basic and acidic residues" evidence="1">
    <location>
        <begin position="47"/>
        <end position="58"/>
    </location>
</feature>
<evidence type="ECO:0000313" key="2">
    <source>
        <dbReference type="EMBL" id="KAI5313801.1"/>
    </source>
</evidence>
<gene>
    <name evidence="2" type="ORF">L3X38_042977</name>
</gene>
<evidence type="ECO:0000313" key="3">
    <source>
        <dbReference type="Proteomes" id="UP001054821"/>
    </source>
</evidence>
<protein>
    <recommendedName>
        <fullName evidence="4">Transposase MuDR plant domain-containing protein</fullName>
    </recommendedName>
</protein>
<sequence length="170" mass="19418">MTEAGGPSTFTNVESNWTSEEEEQTSSESDENLDEDPDFVDLVYAQSKEDVRLLRDDDNQFQGYVDHDAIDRDPNASEKDEESDNNPASPRMCTPEHSSSEYEVVTGNYLRKRKLSKFKDFIPSIGMKNPQFELGLRFPSREIFKAAVRRHSVLIGREVKFKVNDGIGFE</sequence>
<comment type="caution">
    <text evidence="2">The sequence shown here is derived from an EMBL/GenBank/DDBJ whole genome shotgun (WGS) entry which is preliminary data.</text>
</comment>
<feature type="compositionally biased region" description="Basic and acidic residues" evidence="1">
    <location>
        <begin position="65"/>
        <end position="78"/>
    </location>
</feature>
<evidence type="ECO:0000256" key="1">
    <source>
        <dbReference type="SAM" id="MobiDB-lite"/>
    </source>
</evidence>
<name>A0AAD4UXP3_PRUDU</name>
<evidence type="ECO:0008006" key="4">
    <source>
        <dbReference type="Google" id="ProtNLM"/>
    </source>
</evidence>
<dbReference type="AlphaFoldDB" id="A0AAD4UXP3"/>
<feature type="region of interest" description="Disordered" evidence="1">
    <location>
        <begin position="1"/>
        <end position="100"/>
    </location>
</feature>
<reference evidence="2 3" key="1">
    <citation type="journal article" date="2022" name="G3 (Bethesda)">
        <title>Whole-genome sequence and methylome profiling of the almond [Prunus dulcis (Mill.) D.A. Webb] cultivar 'Nonpareil'.</title>
        <authorList>
            <person name="D'Amico-Willman K.M."/>
            <person name="Ouma W.Z."/>
            <person name="Meulia T."/>
            <person name="Sideli G.M."/>
            <person name="Gradziel T.M."/>
            <person name="Fresnedo-Ramirez J."/>
        </authorList>
    </citation>
    <scope>NUCLEOTIDE SEQUENCE [LARGE SCALE GENOMIC DNA]</scope>
    <source>
        <strain evidence="2">Clone GOH B32 T37-40</strain>
    </source>
</reference>
<keyword evidence="3" id="KW-1185">Reference proteome</keyword>